<organism evidence="1 2">
    <name type="scientific">Paraglomus occultum</name>
    <dbReference type="NCBI Taxonomy" id="144539"/>
    <lineage>
        <taxon>Eukaryota</taxon>
        <taxon>Fungi</taxon>
        <taxon>Fungi incertae sedis</taxon>
        <taxon>Mucoromycota</taxon>
        <taxon>Glomeromycotina</taxon>
        <taxon>Glomeromycetes</taxon>
        <taxon>Paraglomerales</taxon>
        <taxon>Paraglomeraceae</taxon>
        <taxon>Paraglomus</taxon>
    </lineage>
</organism>
<evidence type="ECO:0000313" key="1">
    <source>
        <dbReference type="EMBL" id="CAG8515469.1"/>
    </source>
</evidence>
<dbReference type="Proteomes" id="UP000789572">
    <property type="component" value="Unassembled WGS sequence"/>
</dbReference>
<dbReference type="EMBL" id="CAJVPJ010000357">
    <property type="protein sequence ID" value="CAG8515469.1"/>
    <property type="molecule type" value="Genomic_DNA"/>
</dbReference>
<comment type="caution">
    <text evidence="1">The sequence shown here is derived from an EMBL/GenBank/DDBJ whole genome shotgun (WGS) entry which is preliminary data.</text>
</comment>
<evidence type="ECO:0000313" key="2">
    <source>
        <dbReference type="Proteomes" id="UP000789572"/>
    </source>
</evidence>
<feature type="non-terminal residue" evidence="1">
    <location>
        <position position="1"/>
    </location>
</feature>
<sequence>MAEKQANLQESKVVAKICGLKAEQRLTIVIVTTKQVKQYALSTTSNVHTEQ</sequence>
<reference evidence="1" key="1">
    <citation type="submission" date="2021-06" db="EMBL/GenBank/DDBJ databases">
        <authorList>
            <person name="Kallberg Y."/>
            <person name="Tangrot J."/>
            <person name="Rosling A."/>
        </authorList>
    </citation>
    <scope>NUCLEOTIDE SEQUENCE</scope>
    <source>
        <strain evidence="1">IA702</strain>
    </source>
</reference>
<keyword evidence="2" id="KW-1185">Reference proteome</keyword>
<accession>A0A9N9A2E2</accession>
<protein>
    <submittedName>
        <fullName evidence="1">10432_t:CDS:1</fullName>
    </submittedName>
</protein>
<gene>
    <name evidence="1" type="ORF">POCULU_LOCUS3297</name>
</gene>
<dbReference type="AlphaFoldDB" id="A0A9N9A2E2"/>
<name>A0A9N9A2E2_9GLOM</name>
<proteinExistence type="predicted"/>